<reference evidence="5 6" key="1">
    <citation type="submission" date="2017-01" db="EMBL/GenBank/DDBJ databases">
        <authorList>
            <person name="Erauso G."/>
        </authorList>
    </citation>
    <scope>NUCLEOTIDE SEQUENCE [LARGE SCALE GENOMIC DNA]</scope>
    <source>
        <strain evidence="5">MESINF1</strain>
    </source>
</reference>
<protein>
    <submittedName>
        <fullName evidence="5">Putative solute binding protein</fullName>
    </submittedName>
</protein>
<name>A0A7Z7PMU5_9BACT</name>
<keyword evidence="6" id="KW-1185">Reference proteome</keyword>
<evidence type="ECO:0000256" key="1">
    <source>
        <dbReference type="ARBA" id="ARBA00005695"/>
    </source>
</evidence>
<keyword evidence="3" id="KW-0732">Signal</keyword>
<dbReference type="KEGG" id="minf:MESINF_0777"/>
<dbReference type="EMBL" id="LS974202">
    <property type="protein sequence ID" value="SSC12226.1"/>
    <property type="molecule type" value="Genomic_DNA"/>
</dbReference>
<dbReference type="Pfam" id="PF00496">
    <property type="entry name" value="SBP_bac_5"/>
    <property type="match status" value="1"/>
</dbReference>
<evidence type="ECO:0000313" key="5">
    <source>
        <dbReference type="EMBL" id="SSC12226.1"/>
    </source>
</evidence>
<dbReference type="Proteomes" id="UP000250796">
    <property type="component" value="Chromosome MESINF"/>
</dbReference>
<sequence length="833" mass="92564">MSKKFLVLLLASALTFGGLLLAVEKGAIADIIYFNVKMSQELGLKDVSEGLTDIFMEGVSAPTLMGMDQATREKLDIYAVPSLTYSLFINPYPNKAPYFANIAGKDFFNVMAINEIRFALNDLINRQYIVDEILGGAGGPMISMATPGQPGTYRYGLVANKLGLSFEGNESRALEAIVKALENASKLSENQGRLTRKDGKWYFDNEPVLVKFVIRADDPNVRVKLGEYVALQLEKAGITVERLVWERTKASNTVYGTDPAEMQWNLYTEAWSAGATRAFWEHIARQMYSTGGTYMPGRGNADFWNFSNFELDDLIEKAYTGNFLTEEEYWDLSLTAVEMGLKDAVRLYVCYQEAYFTANKARMVDRFAYGLGDGLNDWSLKTALTQDRVLFVTQFSSIGSLFMSSWDPIGPDGMSDTYTSNVVTILSDPSSFESPASAIHTPYRVSWKAEDIITKVERNAEGIVVGTIDVPENAIRFDSATKQWKEVGPGVKAMSTGTYTLLGGKMHNGQPITVNDYLYAYAFTDEWMSKDGENDKYYEASYENYMRSGQDTILGWVVNDDNTITTYFNYNFPASVDRTAQWGAPSLGVHRQPFVIVSWEIYEALAEIVANGSSSGTVYAFRNDSAITEVDVLVPNHVKDIRAKLVELRDKGHIPNSLKGLITAEEAKTRYQAAIDFIDKYGHAYISNGPYYLSKYDSTANYAECRAFRDPSYPYESTYWKEYLRTVRLSIDSIDIPAIIMKGMDTTVLVNVSEVAYPSEEVSKASKGSVVVTIITPNGELNFNAELKEEGVFETVIKAESLEGLEAGSYNVLAIASLEGAVPASSVTSTIIY</sequence>
<dbReference type="GO" id="GO:1904680">
    <property type="term" value="F:peptide transmembrane transporter activity"/>
    <property type="evidence" value="ECO:0007669"/>
    <property type="project" value="TreeGrafter"/>
</dbReference>
<accession>A0A7Z7PMU5</accession>
<gene>
    <name evidence="5" type="ORF">MESINF_0777</name>
</gene>
<dbReference type="Gene3D" id="3.10.105.10">
    <property type="entry name" value="Dipeptide-binding Protein, Domain 3"/>
    <property type="match status" value="1"/>
</dbReference>
<evidence type="ECO:0000256" key="2">
    <source>
        <dbReference type="ARBA" id="ARBA00022448"/>
    </source>
</evidence>
<evidence type="ECO:0000256" key="3">
    <source>
        <dbReference type="ARBA" id="ARBA00022729"/>
    </source>
</evidence>
<proteinExistence type="inferred from homology"/>
<dbReference type="Gene3D" id="3.40.190.10">
    <property type="entry name" value="Periplasmic binding protein-like II"/>
    <property type="match status" value="1"/>
</dbReference>
<feature type="domain" description="Solute-binding protein family 5" evidence="4">
    <location>
        <begin position="70"/>
        <end position="276"/>
    </location>
</feature>
<dbReference type="InterPro" id="IPR039424">
    <property type="entry name" value="SBP_5"/>
</dbReference>
<dbReference type="PANTHER" id="PTHR30290">
    <property type="entry name" value="PERIPLASMIC BINDING COMPONENT OF ABC TRANSPORTER"/>
    <property type="match status" value="1"/>
</dbReference>
<dbReference type="RefSeq" id="WP_169698600.1">
    <property type="nucleotide sequence ID" value="NZ_LS974202.1"/>
</dbReference>
<dbReference type="AlphaFoldDB" id="A0A7Z7PMU5"/>
<evidence type="ECO:0000313" key="6">
    <source>
        <dbReference type="Proteomes" id="UP000250796"/>
    </source>
</evidence>
<organism evidence="5 6">
    <name type="scientific">Mesotoga infera</name>
    <dbReference type="NCBI Taxonomy" id="1236046"/>
    <lineage>
        <taxon>Bacteria</taxon>
        <taxon>Thermotogati</taxon>
        <taxon>Thermotogota</taxon>
        <taxon>Thermotogae</taxon>
        <taxon>Kosmotogales</taxon>
        <taxon>Kosmotogaceae</taxon>
        <taxon>Mesotoga</taxon>
    </lineage>
</organism>
<dbReference type="GO" id="GO:0015833">
    <property type="term" value="P:peptide transport"/>
    <property type="evidence" value="ECO:0007669"/>
    <property type="project" value="TreeGrafter"/>
</dbReference>
<keyword evidence="2" id="KW-0813">Transport</keyword>
<dbReference type="SUPFAM" id="SSF53850">
    <property type="entry name" value="Periplasmic binding protein-like II"/>
    <property type="match status" value="1"/>
</dbReference>
<dbReference type="InterPro" id="IPR000914">
    <property type="entry name" value="SBP_5_dom"/>
</dbReference>
<dbReference type="PANTHER" id="PTHR30290:SF9">
    <property type="entry name" value="OLIGOPEPTIDE-BINDING PROTEIN APPA"/>
    <property type="match status" value="1"/>
</dbReference>
<evidence type="ECO:0000259" key="4">
    <source>
        <dbReference type="Pfam" id="PF00496"/>
    </source>
</evidence>
<comment type="similarity">
    <text evidence="1">Belongs to the bacterial solute-binding protein 5 family.</text>
</comment>